<dbReference type="Pfam" id="PF18859">
    <property type="entry name" value="acVLRF1"/>
    <property type="match status" value="1"/>
</dbReference>
<name>A0A8U0HWH3_9EURY</name>
<dbReference type="GeneID" id="72184116"/>
<dbReference type="InterPro" id="IPR040783">
    <property type="entry name" value="VLRF1"/>
</dbReference>
<protein>
    <recommendedName>
        <fullName evidence="2">Actinobacteria/chloroflexi VLRF1 release factor domain-containing protein</fullName>
    </recommendedName>
</protein>
<proteinExistence type="predicted"/>
<evidence type="ECO:0000256" key="1">
    <source>
        <dbReference type="SAM" id="MobiDB-lite"/>
    </source>
</evidence>
<reference evidence="3 4" key="1">
    <citation type="submission" date="2022-04" db="EMBL/GenBank/DDBJ databases">
        <title>Diverse halophilic archaea isolated from saline environments.</title>
        <authorList>
            <person name="Cui H.-L."/>
        </authorList>
    </citation>
    <scope>NUCLEOTIDE SEQUENCE [LARGE SCALE GENOMIC DNA]</scope>
    <source>
        <strain evidence="3 4">XZYJT49</strain>
    </source>
</reference>
<dbReference type="RefSeq" id="WP_248651069.1">
    <property type="nucleotide sequence ID" value="NZ_CP096659.1"/>
</dbReference>
<sequence>MLDQLLGRAELKERIADLEDEKRHLERQLEAEQERRSEAATARQEAEQRVNRLEDRIEELEDRVERTESDEAGLEFRGVETVRGDRLAEVLSRLESVETDPEGALTAMVGDGDAGLPDEVEDAFGDRAGLVARARPCLAVTDDAGLVSAALVPPVAPDTFAEWSDGFRIDREWFLPTGEFALALVRSDLFAVGTYDGRDRVAFEGFESDVKGDHSKGGFSQGRFERRRDAQIDEHLEKCEAAIDAALAESSADRLFVVGQRTLLGEFEDRADATSAVDATGDPEDALSDAFREFWTARLHRI</sequence>
<dbReference type="KEGG" id="halx:M0R89_02915"/>
<dbReference type="Proteomes" id="UP000830729">
    <property type="component" value="Chromosome"/>
</dbReference>
<organism evidence="3 4">
    <name type="scientific">Halorussus limi</name>
    <dbReference type="NCBI Taxonomy" id="2938695"/>
    <lineage>
        <taxon>Archaea</taxon>
        <taxon>Methanobacteriati</taxon>
        <taxon>Methanobacteriota</taxon>
        <taxon>Stenosarchaea group</taxon>
        <taxon>Halobacteria</taxon>
        <taxon>Halobacteriales</taxon>
        <taxon>Haladaptataceae</taxon>
        <taxon>Halorussus</taxon>
    </lineage>
</organism>
<dbReference type="Gene3D" id="3.30.420.60">
    <property type="entry name" value="eRF1 domain 2"/>
    <property type="match status" value="1"/>
</dbReference>
<feature type="domain" description="Actinobacteria/chloroflexi VLRF1 release factor" evidence="2">
    <location>
        <begin position="179"/>
        <end position="300"/>
    </location>
</feature>
<dbReference type="InterPro" id="IPR042226">
    <property type="entry name" value="eFR1_2_sf"/>
</dbReference>
<accession>A0A8U0HWH3</accession>
<feature type="region of interest" description="Disordered" evidence="1">
    <location>
        <begin position="29"/>
        <end position="50"/>
    </location>
</feature>
<evidence type="ECO:0000259" key="2">
    <source>
        <dbReference type="Pfam" id="PF18859"/>
    </source>
</evidence>
<dbReference type="Gene3D" id="1.20.5.340">
    <property type="match status" value="1"/>
</dbReference>
<dbReference type="AlphaFoldDB" id="A0A8U0HWH3"/>
<keyword evidence="4" id="KW-1185">Reference proteome</keyword>
<dbReference type="EMBL" id="CP096659">
    <property type="protein sequence ID" value="UPV75026.1"/>
    <property type="molecule type" value="Genomic_DNA"/>
</dbReference>
<dbReference type="SUPFAM" id="SSF53137">
    <property type="entry name" value="Translational machinery components"/>
    <property type="match status" value="1"/>
</dbReference>
<dbReference type="SUPFAM" id="SSF57997">
    <property type="entry name" value="Tropomyosin"/>
    <property type="match status" value="1"/>
</dbReference>
<gene>
    <name evidence="3" type="ORF">M0R89_02915</name>
</gene>
<evidence type="ECO:0000313" key="4">
    <source>
        <dbReference type="Proteomes" id="UP000830729"/>
    </source>
</evidence>
<evidence type="ECO:0000313" key="3">
    <source>
        <dbReference type="EMBL" id="UPV75026.1"/>
    </source>
</evidence>